<sequence length="71" mass="7859">MHRTPLSQTTAAWWLELATDEPYLYLFGPFETAAEADAATARHRQDLLAEGWQITSTRVTLQGPSGEVLVA</sequence>
<protein>
    <recommendedName>
        <fullName evidence="3">SPOR domain-containing protein</fullName>
    </recommendedName>
</protein>
<dbReference type="AlphaFoldDB" id="U5QRU5"/>
<evidence type="ECO:0000313" key="1">
    <source>
        <dbReference type="EMBL" id="AGY60334.1"/>
    </source>
</evidence>
<organism evidence="1 2">
    <name type="scientific">Gloeobacter kilaueensis (strain ATCC BAA-2537 / CCAP 1431/1 / ULC 316 / JS1)</name>
    <dbReference type="NCBI Taxonomy" id="1183438"/>
    <lineage>
        <taxon>Bacteria</taxon>
        <taxon>Bacillati</taxon>
        <taxon>Cyanobacteriota</taxon>
        <taxon>Cyanophyceae</taxon>
        <taxon>Gloeobacterales</taxon>
        <taxon>Gloeobacteraceae</taxon>
        <taxon>Gloeobacter</taxon>
    </lineage>
</organism>
<dbReference type="KEGG" id="glj:GKIL_4088"/>
<dbReference type="InterPro" id="IPR014945">
    <property type="entry name" value="DUF1816"/>
</dbReference>
<evidence type="ECO:0008006" key="3">
    <source>
        <dbReference type="Google" id="ProtNLM"/>
    </source>
</evidence>
<proteinExistence type="predicted"/>
<dbReference type="EMBL" id="CP003587">
    <property type="protein sequence ID" value="AGY60334.1"/>
    <property type="molecule type" value="Genomic_DNA"/>
</dbReference>
<gene>
    <name evidence="1" type="ORF">GKIL_4088</name>
</gene>
<dbReference type="HOGENOM" id="CLU_2734326_0_0_3"/>
<evidence type="ECO:0000313" key="2">
    <source>
        <dbReference type="Proteomes" id="UP000017396"/>
    </source>
</evidence>
<accession>U5QRU5</accession>
<dbReference type="RefSeq" id="WP_023175674.1">
    <property type="nucleotide sequence ID" value="NC_022600.1"/>
</dbReference>
<dbReference type="OrthoDB" id="560125at2"/>
<dbReference type="Proteomes" id="UP000017396">
    <property type="component" value="Chromosome"/>
</dbReference>
<reference evidence="1 2" key="1">
    <citation type="journal article" date="2013" name="PLoS ONE">
        <title>Cultivation and Complete Genome Sequencing of Gloeobacter kilaueensis sp. nov., from a Lava Cave in Kilauea Caldera, Hawai'i.</title>
        <authorList>
            <person name="Saw J.H."/>
            <person name="Schatz M."/>
            <person name="Brown M.V."/>
            <person name="Kunkel D.D."/>
            <person name="Foster J.S."/>
            <person name="Shick H."/>
            <person name="Christensen S."/>
            <person name="Hou S."/>
            <person name="Wan X."/>
            <person name="Donachie S.P."/>
        </authorList>
    </citation>
    <scope>NUCLEOTIDE SEQUENCE [LARGE SCALE GENOMIC DNA]</scope>
    <source>
        <strain evidence="2">JS</strain>
    </source>
</reference>
<keyword evidence="2" id="KW-1185">Reference proteome</keyword>
<name>U5QRU5_GLOK1</name>
<dbReference type="Pfam" id="PF08846">
    <property type="entry name" value="DUF1816"/>
    <property type="match status" value="1"/>
</dbReference>